<dbReference type="STRING" id="420998.JDO7802_02911"/>
<reference evidence="2 3" key="1">
    <citation type="submission" date="2015-07" db="EMBL/GenBank/DDBJ databases">
        <authorList>
            <person name="Noorani M."/>
        </authorList>
    </citation>
    <scope>NUCLEOTIDE SEQUENCE [LARGE SCALE GENOMIC DNA]</scope>
    <source>
        <strain evidence="2 3">CECT 7802</strain>
    </source>
</reference>
<keyword evidence="3" id="KW-1185">Reference proteome</keyword>
<dbReference type="Proteomes" id="UP000049222">
    <property type="component" value="Unassembled WGS sequence"/>
</dbReference>
<proteinExistence type="predicted"/>
<dbReference type="AlphaFoldDB" id="A0A0M6YLS4"/>
<gene>
    <name evidence="2" type="ORF">JDO7802_02911</name>
</gene>
<dbReference type="EMBL" id="CXSU01000012">
    <property type="protein sequence ID" value="CTQ50880.1"/>
    <property type="molecule type" value="Genomic_DNA"/>
</dbReference>
<organism evidence="2 3">
    <name type="scientific">Jannaschia donghaensis</name>
    <dbReference type="NCBI Taxonomy" id="420998"/>
    <lineage>
        <taxon>Bacteria</taxon>
        <taxon>Pseudomonadati</taxon>
        <taxon>Pseudomonadota</taxon>
        <taxon>Alphaproteobacteria</taxon>
        <taxon>Rhodobacterales</taxon>
        <taxon>Roseobacteraceae</taxon>
        <taxon>Jannaschia</taxon>
    </lineage>
</organism>
<protein>
    <recommendedName>
        <fullName evidence="4">DNA repair protein</fullName>
    </recommendedName>
</protein>
<feature type="transmembrane region" description="Helical" evidence="1">
    <location>
        <begin position="21"/>
        <end position="45"/>
    </location>
</feature>
<keyword evidence="1" id="KW-1133">Transmembrane helix</keyword>
<evidence type="ECO:0000313" key="2">
    <source>
        <dbReference type="EMBL" id="CTQ50880.1"/>
    </source>
</evidence>
<evidence type="ECO:0000256" key="1">
    <source>
        <dbReference type="SAM" id="Phobius"/>
    </source>
</evidence>
<evidence type="ECO:0000313" key="3">
    <source>
        <dbReference type="Proteomes" id="UP000049222"/>
    </source>
</evidence>
<evidence type="ECO:0008006" key="4">
    <source>
        <dbReference type="Google" id="ProtNLM"/>
    </source>
</evidence>
<dbReference type="RefSeq" id="WP_055086648.1">
    <property type="nucleotide sequence ID" value="NZ_CXSU01000012.1"/>
</dbReference>
<feature type="transmembrane region" description="Helical" evidence="1">
    <location>
        <begin position="57"/>
        <end position="78"/>
    </location>
</feature>
<accession>A0A0M6YLS4</accession>
<name>A0A0M6YLS4_9RHOB</name>
<sequence length="264" mass="29211">MNTLSQPVAIATSLLQQVCTFVLVLAALGLTGATAAALFGVLPWLELPVFIGGEQVVNAGMIAQIGVTVLALLLVGFLPANARVRRLELTNRDFHLSMDDVTQAYALVHAADRDGTFQLSREFDAMRDRIEWMRAHPDLAGLEHDVLQVAAQMSVESRDIAEVYTTEKVERARGFLRQRQQEVEDYRQQISMAQATVQEIKRWMQAVSVEEGLAEKQLDRLQMDLAEITDALKLTGRAKPENVVGMQTRRRAGSVGNSEVIPAE</sequence>
<keyword evidence="1" id="KW-0812">Transmembrane</keyword>
<keyword evidence="1" id="KW-0472">Membrane</keyword>
<dbReference type="OrthoDB" id="7863443at2"/>